<dbReference type="GO" id="GO:0032259">
    <property type="term" value="P:methylation"/>
    <property type="evidence" value="ECO:0007669"/>
    <property type="project" value="UniProtKB-KW"/>
</dbReference>
<evidence type="ECO:0000256" key="3">
    <source>
        <dbReference type="ARBA" id="ARBA00022679"/>
    </source>
</evidence>
<dbReference type="SUPFAM" id="SSF53335">
    <property type="entry name" value="S-adenosyl-L-methionine-dependent methyltransferases"/>
    <property type="match status" value="1"/>
</dbReference>
<evidence type="ECO:0000256" key="5">
    <source>
        <dbReference type="HAMAP-Rule" id="MF_01813"/>
    </source>
</evidence>
<dbReference type="PANTHER" id="PTHR43591:SF24">
    <property type="entry name" value="2-METHOXY-6-POLYPRENYL-1,4-BENZOQUINOL METHYLASE, MITOCHONDRIAL"/>
    <property type="match status" value="1"/>
</dbReference>
<keyword evidence="7" id="KW-1185">Reference proteome</keyword>
<comment type="caution">
    <text evidence="5">Lacks conserved residue(s) required for the propagation of feature annotation.</text>
</comment>
<feature type="binding site" evidence="5">
    <location>
        <position position="72"/>
    </location>
    <ligand>
        <name>S-adenosyl-L-methionine</name>
        <dbReference type="ChEBI" id="CHEBI:59789"/>
    </ligand>
</feature>
<organism evidence="6 7">
    <name type="scientific">Odoribacter splanchnicus (strain ATCC 29572 / DSM 20712 / CIP 104287 / JCM 15291 / NCTC 10825 / 1651/6)</name>
    <name type="common">Bacteroides splanchnicus</name>
    <dbReference type="NCBI Taxonomy" id="709991"/>
    <lineage>
        <taxon>Bacteria</taxon>
        <taxon>Pseudomonadati</taxon>
        <taxon>Bacteroidota</taxon>
        <taxon>Bacteroidia</taxon>
        <taxon>Bacteroidales</taxon>
        <taxon>Odoribacteraceae</taxon>
        <taxon>Odoribacter</taxon>
    </lineage>
</organism>
<dbReference type="InterPro" id="IPR029063">
    <property type="entry name" value="SAM-dependent_MTases_sf"/>
</dbReference>
<dbReference type="Gene3D" id="3.40.50.150">
    <property type="entry name" value="Vaccinia Virus protein VP39"/>
    <property type="match status" value="1"/>
</dbReference>
<dbReference type="GO" id="GO:0009234">
    <property type="term" value="P:menaquinone biosynthetic process"/>
    <property type="evidence" value="ECO:0007669"/>
    <property type="project" value="UniProtKB-UniRule"/>
</dbReference>
<protein>
    <recommendedName>
        <fullName evidence="5">Demethylmenaquinone methyltransferase</fullName>
        <ecNumber evidence="5">2.1.1.163</ecNumber>
    </recommendedName>
</protein>
<accession>F9Z2Y1</accession>
<dbReference type="HOGENOM" id="CLU_037990_0_0_10"/>
<dbReference type="UniPathway" id="UPA00079">
    <property type="reaction ID" value="UER00169"/>
</dbReference>
<sequence>MFIAFFTFYYYLLLCNMAKKEVVQDIFNDIAPKYDLLNHLLSMNIDKGWRRKAMSCIGEQEKGCLLDVACGTGDFSIAAHRAGVKQVTGIDISENMVEIGKKKVGDLHLADAIELKTGDCEHMEFATGMFDVVTVAFGVRNFEHLELGLQEMYRVLKTGGKVIILEFSMPEHFPMKQLYRFYFCHILPTIGGWISGNKGAYTYLPESVMKFPQGETFLQIMRDCGFQHPVRRKLSFGIASLYVGEK</sequence>
<reference evidence="6 7" key="1">
    <citation type="journal article" date="2011" name="Stand. Genomic Sci.">
        <title>Complete genome sequence of Odoribacter splanchnicus type strain (1651/6).</title>
        <authorList>
            <consortium name="US DOE Joint Genome Institute (JGI-PGF)"/>
            <person name="Goker M."/>
            <person name="Gronow S."/>
            <person name="Zeytun A."/>
            <person name="Nolan M."/>
            <person name="Lucas S."/>
            <person name="Lapidus A."/>
            <person name="Hammon N."/>
            <person name="Deshpande S."/>
            <person name="Cheng J.F."/>
            <person name="Pitluck S."/>
            <person name="Liolios K."/>
            <person name="Pagani I."/>
            <person name="Ivanova N."/>
            <person name="Mavromatis K."/>
            <person name="Ovchinikova G."/>
            <person name="Pati A."/>
            <person name="Tapia R."/>
            <person name="Han C."/>
            <person name="Goodwin L."/>
            <person name="Chen A."/>
            <person name="Palaniappan K."/>
            <person name="Land M."/>
            <person name="Hauser L."/>
            <person name="Jeffries C.D."/>
            <person name="Brambilla E.M."/>
            <person name="Rohde M."/>
            <person name="Detter J.C."/>
            <person name="Woyke T."/>
            <person name="Bristow J."/>
            <person name="Markowitz V."/>
            <person name="Hugenholtz P."/>
            <person name="Eisen J.A."/>
            <person name="Kyrpides N.C."/>
            <person name="Klenk H.P."/>
        </authorList>
    </citation>
    <scope>NUCLEOTIDE SEQUENCE [LARGE SCALE GENOMIC DNA]</scope>
    <source>
        <strain evidence="7">ATCC 29572 / DSM 20712 / JCM 15291 / NCTC 10825 / 1651/6</strain>
    </source>
</reference>
<dbReference type="NCBIfam" id="TIGR01934">
    <property type="entry name" value="MenG_MenH_UbiE"/>
    <property type="match status" value="1"/>
</dbReference>
<evidence type="ECO:0000256" key="1">
    <source>
        <dbReference type="ARBA" id="ARBA00022428"/>
    </source>
</evidence>
<dbReference type="PANTHER" id="PTHR43591">
    <property type="entry name" value="METHYLTRANSFERASE"/>
    <property type="match status" value="1"/>
</dbReference>
<evidence type="ECO:0000313" key="6">
    <source>
        <dbReference type="EMBL" id="ADY31261.1"/>
    </source>
</evidence>
<keyword evidence="3 5" id="KW-0808">Transferase</keyword>
<dbReference type="eggNOG" id="COG2226">
    <property type="taxonomic scope" value="Bacteria"/>
</dbReference>
<feature type="binding site" evidence="5">
    <location>
        <position position="91"/>
    </location>
    <ligand>
        <name>S-adenosyl-L-methionine</name>
        <dbReference type="ChEBI" id="CHEBI:59789"/>
    </ligand>
</feature>
<dbReference type="STRING" id="709991.Odosp_0149"/>
<evidence type="ECO:0000256" key="2">
    <source>
        <dbReference type="ARBA" id="ARBA00022603"/>
    </source>
</evidence>
<dbReference type="GO" id="GO:0043770">
    <property type="term" value="F:demethylmenaquinone methyltransferase activity"/>
    <property type="evidence" value="ECO:0007669"/>
    <property type="project" value="UniProtKB-UniRule"/>
</dbReference>
<dbReference type="PROSITE" id="PS01183">
    <property type="entry name" value="UBIE_1"/>
    <property type="match status" value="1"/>
</dbReference>
<dbReference type="Pfam" id="PF01209">
    <property type="entry name" value="Ubie_methyltran"/>
    <property type="match status" value="1"/>
</dbReference>
<dbReference type="Proteomes" id="UP000006657">
    <property type="component" value="Chromosome"/>
</dbReference>
<feature type="binding site" evidence="5">
    <location>
        <begin position="119"/>
        <end position="120"/>
    </location>
    <ligand>
        <name>S-adenosyl-L-methionine</name>
        <dbReference type="ChEBI" id="CHEBI:59789"/>
    </ligand>
</feature>
<dbReference type="InterPro" id="IPR023576">
    <property type="entry name" value="UbiE/COQ5_MeTrFase_CS"/>
</dbReference>
<comment type="pathway">
    <text evidence="5">Quinol/quinone metabolism; menaquinone biosynthesis; menaquinol from 1,4-dihydroxy-2-naphthoate: step 2/2.</text>
</comment>
<dbReference type="PaxDb" id="709991-Odosp_0149"/>
<dbReference type="HAMAP" id="MF_01813">
    <property type="entry name" value="MenG_UbiE_methyltr"/>
    <property type="match status" value="1"/>
</dbReference>
<evidence type="ECO:0000256" key="4">
    <source>
        <dbReference type="ARBA" id="ARBA00022691"/>
    </source>
</evidence>
<keyword evidence="1 5" id="KW-0474">Menaquinone biosynthesis</keyword>
<comment type="catalytic activity">
    <reaction evidence="5">
        <text>a 2-demethylmenaquinol + S-adenosyl-L-methionine = a menaquinol + S-adenosyl-L-homocysteine + H(+)</text>
        <dbReference type="Rhea" id="RHEA:42640"/>
        <dbReference type="Rhea" id="RHEA-COMP:9539"/>
        <dbReference type="Rhea" id="RHEA-COMP:9563"/>
        <dbReference type="ChEBI" id="CHEBI:15378"/>
        <dbReference type="ChEBI" id="CHEBI:18151"/>
        <dbReference type="ChEBI" id="CHEBI:55437"/>
        <dbReference type="ChEBI" id="CHEBI:57856"/>
        <dbReference type="ChEBI" id="CHEBI:59789"/>
        <dbReference type="EC" id="2.1.1.163"/>
    </reaction>
</comment>
<proteinExistence type="inferred from homology"/>
<keyword evidence="6" id="KW-0830">Ubiquinone</keyword>
<keyword evidence="2 5" id="KW-0489">Methyltransferase</keyword>
<dbReference type="AlphaFoldDB" id="F9Z2Y1"/>
<dbReference type="EC" id="2.1.1.163" evidence="5"/>
<dbReference type="KEGG" id="osp:Odosp_0149"/>
<comment type="function">
    <text evidence="5">Methyltransferase required for the conversion of demethylmenaquinol (DMKH2) to menaquinol (MKH2).</text>
</comment>
<dbReference type="NCBIfam" id="NF001244">
    <property type="entry name" value="PRK00216.1-5"/>
    <property type="match status" value="1"/>
</dbReference>
<keyword evidence="4 5" id="KW-0949">S-adenosyl-L-methionine</keyword>
<evidence type="ECO:0000313" key="7">
    <source>
        <dbReference type="Proteomes" id="UP000006657"/>
    </source>
</evidence>
<dbReference type="PROSITE" id="PS51608">
    <property type="entry name" value="SAM_MT_UBIE"/>
    <property type="match status" value="1"/>
</dbReference>
<dbReference type="EMBL" id="CP002544">
    <property type="protein sequence ID" value="ADY31261.1"/>
    <property type="molecule type" value="Genomic_DNA"/>
</dbReference>
<comment type="similarity">
    <text evidence="5">Belongs to the class I-like SAM-binding methyltransferase superfamily. MenG/UbiE family.</text>
</comment>
<dbReference type="InterPro" id="IPR004033">
    <property type="entry name" value="UbiE/COQ5_MeTrFase"/>
</dbReference>
<name>F9Z2Y1_ODOSD</name>
<gene>
    <name evidence="5" type="primary">menG</name>
    <name evidence="6" type="ordered locus">Odosp_0149</name>
</gene>
<dbReference type="CDD" id="cd02440">
    <property type="entry name" value="AdoMet_MTases"/>
    <property type="match status" value="1"/>
</dbReference>